<dbReference type="CDD" id="cd04301">
    <property type="entry name" value="NAT_SF"/>
    <property type="match status" value="1"/>
</dbReference>
<dbReference type="RefSeq" id="WP_203365060.1">
    <property type="nucleotide sequence ID" value="NZ_WSFT01000013.1"/>
</dbReference>
<keyword evidence="5" id="KW-1185">Reference proteome</keyword>
<sequence>MIIRKSKKEDINRITEIYNEAVLHSIATMDIDVRDEKGAMIWYEDHNERYPILVAEVSGEVIGWISLSSWSNKKGYDPTIEISIYIENSFRSKGIGNKLFHEGIEIAKKLKYHSIIARIAGANQKSIYLHEKYGFNHIGTMKEAGFKFSKYIDIYIYQLILD</sequence>
<gene>
    <name evidence="4" type="ORF">GOQ27_01560</name>
</gene>
<dbReference type="Proteomes" id="UP000724672">
    <property type="component" value="Unassembled WGS sequence"/>
</dbReference>
<name>A0A942Z7D0_9FIRM</name>
<dbReference type="Pfam" id="PF13420">
    <property type="entry name" value="Acetyltransf_4"/>
    <property type="match status" value="1"/>
</dbReference>
<dbReference type="PANTHER" id="PTHR43072">
    <property type="entry name" value="N-ACETYLTRANSFERASE"/>
    <property type="match status" value="1"/>
</dbReference>
<proteinExistence type="predicted"/>
<feature type="domain" description="N-acetyltransferase" evidence="3">
    <location>
        <begin position="1"/>
        <end position="153"/>
    </location>
</feature>
<evidence type="ECO:0000256" key="2">
    <source>
        <dbReference type="ARBA" id="ARBA00023315"/>
    </source>
</evidence>
<evidence type="ECO:0000313" key="4">
    <source>
        <dbReference type="EMBL" id="MBS4537128.1"/>
    </source>
</evidence>
<keyword evidence="1" id="KW-0808">Transferase</keyword>
<dbReference type="AlphaFoldDB" id="A0A942Z7D0"/>
<accession>A0A942Z7D0</accession>
<keyword evidence="2" id="KW-0012">Acyltransferase</keyword>
<evidence type="ECO:0000259" key="3">
    <source>
        <dbReference type="PROSITE" id="PS51186"/>
    </source>
</evidence>
<dbReference type="GO" id="GO:0016747">
    <property type="term" value="F:acyltransferase activity, transferring groups other than amino-acyl groups"/>
    <property type="evidence" value="ECO:0007669"/>
    <property type="project" value="InterPro"/>
</dbReference>
<dbReference type="SUPFAM" id="SSF55729">
    <property type="entry name" value="Acyl-CoA N-acyltransferases (Nat)"/>
    <property type="match status" value="1"/>
</dbReference>
<evidence type="ECO:0000313" key="5">
    <source>
        <dbReference type="Proteomes" id="UP000724672"/>
    </source>
</evidence>
<comment type="caution">
    <text evidence="4">The sequence shown here is derived from an EMBL/GenBank/DDBJ whole genome shotgun (WGS) entry which is preliminary data.</text>
</comment>
<dbReference type="PANTHER" id="PTHR43072:SF23">
    <property type="entry name" value="UPF0039 PROTEIN C11D3.02C"/>
    <property type="match status" value="1"/>
</dbReference>
<dbReference type="PROSITE" id="PS51186">
    <property type="entry name" value="GNAT"/>
    <property type="match status" value="1"/>
</dbReference>
<dbReference type="InterPro" id="IPR000182">
    <property type="entry name" value="GNAT_dom"/>
</dbReference>
<organism evidence="4 5">
    <name type="scientific">Anaeromonas frigoriresistens</name>
    <dbReference type="NCBI Taxonomy" id="2683708"/>
    <lineage>
        <taxon>Bacteria</taxon>
        <taxon>Bacillati</taxon>
        <taxon>Bacillota</taxon>
        <taxon>Tissierellia</taxon>
        <taxon>Tissierellales</taxon>
        <taxon>Thermohalobacteraceae</taxon>
        <taxon>Anaeromonas</taxon>
    </lineage>
</organism>
<dbReference type="Gene3D" id="3.40.630.30">
    <property type="match status" value="1"/>
</dbReference>
<dbReference type="InterPro" id="IPR016181">
    <property type="entry name" value="Acyl_CoA_acyltransferase"/>
</dbReference>
<dbReference type="EMBL" id="WSFT01000013">
    <property type="protein sequence ID" value="MBS4537128.1"/>
    <property type="molecule type" value="Genomic_DNA"/>
</dbReference>
<protein>
    <submittedName>
        <fullName evidence="4">N-acetyltransferase</fullName>
    </submittedName>
</protein>
<evidence type="ECO:0000256" key="1">
    <source>
        <dbReference type="ARBA" id="ARBA00022679"/>
    </source>
</evidence>
<reference evidence="4" key="1">
    <citation type="submission" date="2019-12" db="EMBL/GenBank/DDBJ databases">
        <title>Clostridiaceae gen. nov. sp. nov., isolated from sediment in Xinjiang, China.</title>
        <authorList>
            <person name="Zhang R."/>
        </authorList>
    </citation>
    <scope>NUCLEOTIDE SEQUENCE</scope>
    <source>
        <strain evidence="4">D2Q-11</strain>
    </source>
</reference>